<organism evidence="4 5">
    <name type="scientific">Thyridium curvatum</name>
    <dbReference type="NCBI Taxonomy" id="1093900"/>
    <lineage>
        <taxon>Eukaryota</taxon>
        <taxon>Fungi</taxon>
        <taxon>Dikarya</taxon>
        <taxon>Ascomycota</taxon>
        <taxon>Pezizomycotina</taxon>
        <taxon>Sordariomycetes</taxon>
        <taxon>Sordariomycetidae</taxon>
        <taxon>Thyridiales</taxon>
        <taxon>Thyridiaceae</taxon>
        <taxon>Thyridium</taxon>
    </lineage>
</organism>
<evidence type="ECO:0000313" key="4">
    <source>
        <dbReference type="EMBL" id="TPX15783.1"/>
    </source>
</evidence>
<feature type="region of interest" description="Disordered" evidence="2">
    <location>
        <begin position="30"/>
        <end position="120"/>
    </location>
</feature>
<evidence type="ECO:0000256" key="1">
    <source>
        <dbReference type="ARBA" id="ARBA00009129"/>
    </source>
</evidence>
<evidence type="ECO:0000256" key="2">
    <source>
        <dbReference type="SAM" id="MobiDB-lite"/>
    </source>
</evidence>
<feature type="region of interest" description="Disordered" evidence="2">
    <location>
        <begin position="136"/>
        <end position="182"/>
    </location>
</feature>
<protein>
    <recommendedName>
        <fullName evidence="3">CsbD-like domain-containing protein</fullName>
    </recommendedName>
</protein>
<keyword evidence="5" id="KW-1185">Reference proteome</keyword>
<gene>
    <name evidence="4" type="ORF">E0L32_000117</name>
</gene>
<feature type="compositionally biased region" description="Polar residues" evidence="2">
    <location>
        <begin position="102"/>
        <end position="114"/>
    </location>
</feature>
<sequence>MSSNNNDNTSTLKAAYDAVTGAAQNALGAVTGSTGDEAQGKAKQDQARAEHEASHATLKGPGFTASSSGAVTKDDPDRGQGSWNQTVGSAKEALGGVVGSESLKQSGREQNLAGQEQEARGQVNDLASGIYDRAAGTLGSVGTAITGDRTKQAEYERQHDEGKTTQRGVEHDLQKKTEAQQQ</sequence>
<feature type="compositionally biased region" description="Basic and acidic residues" evidence="2">
    <location>
        <begin position="38"/>
        <end position="54"/>
    </location>
</feature>
<dbReference type="PANTHER" id="PTHR40460">
    <property type="entry name" value="CHROMOSOME 1, WHOLE GENOME SHOTGUN SEQUENCE"/>
    <property type="match status" value="1"/>
</dbReference>
<reference evidence="4 5" key="1">
    <citation type="submission" date="2019-06" db="EMBL/GenBank/DDBJ databases">
        <title>Draft genome sequence of the filamentous fungus Phialemoniopsis curvata isolated from diesel fuel.</title>
        <authorList>
            <person name="Varaljay V.A."/>
            <person name="Lyon W.J."/>
            <person name="Crouch A.L."/>
            <person name="Drake C.E."/>
            <person name="Hollomon J.M."/>
            <person name="Nadeau L.J."/>
            <person name="Nunn H.S."/>
            <person name="Stevenson B.S."/>
            <person name="Bojanowski C.L."/>
            <person name="Crookes-Goodson W.J."/>
        </authorList>
    </citation>
    <scope>NUCLEOTIDE SEQUENCE [LARGE SCALE GENOMIC DNA]</scope>
    <source>
        <strain evidence="4 5">D216</strain>
    </source>
</reference>
<dbReference type="Proteomes" id="UP000319257">
    <property type="component" value="Unassembled WGS sequence"/>
</dbReference>
<dbReference type="InterPro" id="IPR036629">
    <property type="entry name" value="YjbJ_sf"/>
</dbReference>
<accession>A0A507B7W3</accession>
<comment type="caution">
    <text evidence="4">The sequence shown here is derived from an EMBL/GenBank/DDBJ whole genome shotgun (WGS) entry which is preliminary data.</text>
</comment>
<feature type="compositionally biased region" description="Basic and acidic residues" evidence="2">
    <location>
        <begin position="148"/>
        <end position="182"/>
    </location>
</feature>
<dbReference type="PANTHER" id="PTHR40460:SF1">
    <property type="entry name" value="CSBD-LIKE DOMAIN-CONTAINING PROTEIN"/>
    <property type="match status" value="1"/>
</dbReference>
<dbReference type="OrthoDB" id="5309565at2759"/>
<comment type="similarity">
    <text evidence="1">Belongs to the UPF0337 (CsbD) family.</text>
</comment>
<dbReference type="InParanoid" id="A0A507B7W3"/>
<evidence type="ECO:0000313" key="5">
    <source>
        <dbReference type="Proteomes" id="UP000319257"/>
    </source>
</evidence>
<evidence type="ECO:0000259" key="3">
    <source>
        <dbReference type="Pfam" id="PF05532"/>
    </source>
</evidence>
<dbReference type="SUPFAM" id="SSF69047">
    <property type="entry name" value="Hypothetical protein YjbJ"/>
    <property type="match status" value="1"/>
</dbReference>
<dbReference type="AlphaFoldDB" id="A0A507B7W3"/>
<dbReference type="EMBL" id="SKBQ01000001">
    <property type="protein sequence ID" value="TPX15783.1"/>
    <property type="molecule type" value="Genomic_DNA"/>
</dbReference>
<name>A0A507B7W3_9PEZI</name>
<dbReference type="STRING" id="1093900.A0A507B7W3"/>
<proteinExistence type="inferred from homology"/>
<dbReference type="GeneID" id="41967564"/>
<dbReference type="InterPro" id="IPR008462">
    <property type="entry name" value="CsbD"/>
</dbReference>
<feature type="domain" description="CsbD-like" evidence="3">
    <location>
        <begin position="77"/>
        <end position="128"/>
    </location>
</feature>
<dbReference type="RefSeq" id="XP_030997494.1">
    <property type="nucleotide sequence ID" value="XM_031134425.1"/>
</dbReference>
<dbReference type="Pfam" id="PF05532">
    <property type="entry name" value="CsbD"/>
    <property type="match status" value="1"/>
</dbReference>